<gene>
    <name evidence="1" type="ORF">EVAR_6983_1</name>
</gene>
<sequence length="178" mass="19422">MISTWYDLGTPLASPASINCFMQILDLGQFNTEYRREVAVLSRPASERSGVRLPRPSAHVRRPYSFPIPSDTLFLLGLSAAHFGDGGSMGGGDGLLSGGHIPLSAPVTTSSSKPHRSLTSLFLHLCFRDTPHILRSDRISTTLILHLFFFCHTQLTAVPNIRSISGFAILGIEKAIYL</sequence>
<dbReference type="AlphaFoldDB" id="A0A4C1THH0"/>
<evidence type="ECO:0000313" key="2">
    <source>
        <dbReference type="Proteomes" id="UP000299102"/>
    </source>
</evidence>
<dbReference type="EMBL" id="BGZK01000058">
    <property type="protein sequence ID" value="GBP13646.1"/>
    <property type="molecule type" value="Genomic_DNA"/>
</dbReference>
<dbReference type="Proteomes" id="UP000299102">
    <property type="component" value="Unassembled WGS sequence"/>
</dbReference>
<reference evidence="1 2" key="1">
    <citation type="journal article" date="2019" name="Commun. Biol.">
        <title>The bagworm genome reveals a unique fibroin gene that provides high tensile strength.</title>
        <authorList>
            <person name="Kono N."/>
            <person name="Nakamura H."/>
            <person name="Ohtoshi R."/>
            <person name="Tomita M."/>
            <person name="Numata K."/>
            <person name="Arakawa K."/>
        </authorList>
    </citation>
    <scope>NUCLEOTIDE SEQUENCE [LARGE SCALE GENOMIC DNA]</scope>
</reference>
<dbReference type="OrthoDB" id="7515526at2759"/>
<organism evidence="1 2">
    <name type="scientific">Eumeta variegata</name>
    <name type="common">Bagworm moth</name>
    <name type="synonym">Eumeta japonica</name>
    <dbReference type="NCBI Taxonomy" id="151549"/>
    <lineage>
        <taxon>Eukaryota</taxon>
        <taxon>Metazoa</taxon>
        <taxon>Ecdysozoa</taxon>
        <taxon>Arthropoda</taxon>
        <taxon>Hexapoda</taxon>
        <taxon>Insecta</taxon>
        <taxon>Pterygota</taxon>
        <taxon>Neoptera</taxon>
        <taxon>Endopterygota</taxon>
        <taxon>Lepidoptera</taxon>
        <taxon>Glossata</taxon>
        <taxon>Ditrysia</taxon>
        <taxon>Tineoidea</taxon>
        <taxon>Psychidae</taxon>
        <taxon>Oiketicinae</taxon>
        <taxon>Eumeta</taxon>
    </lineage>
</organism>
<accession>A0A4C1THH0</accession>
<proteinExistence type="predicted"/>
<protein>
    <submittedName>
        <fullName evidence="1">Uncharacterized protein</fullName>
    </submittedName>
</protein>
<comment type="caution">
    <text evidence="1">The sequence shown here is derived from an EMBL/GenBank/DDBJ whole genome shotgun (WGS) entry which is preliminary data.</text>
</comment>
<name>A0A4C1THH0_EUMVA</name>
<evidence type="ECO:0000313" key="1">
    <source>
        <dbReference type="EMBL" id="GBP13646.1"/>
    </source>
</evidence>
<keyword evidence="2" id="KW-1185">Reference proteome</keyword>